<evidence type="ECO:0000256" key="8">
    <source>
        <dbReference type="ARBA" id="ARBA00023136"/>
    </source>
</evidence>
<dbReference type="InterPro" id="IPR029044">
    <property type="entry name" value="Nucleotide-diphossugar_trans"/>
</dbReference>
<sequence length="191" mass="22015">MHKATEVVYANSSQQEKKPVKDINPAALTKLTDMLQIHISVLYYLKRIHQVKLKPGLLYGDRYLVDLELGIKHKKGSYRFSEHVYQQKGSSKLCSPKGLTWNKAATVYFVVPVKDQGEWVYHFINEITAASLLTKDENFHVIVVDFESQDISISQAFDTDLLRNRHTILNMKGKFYKTLALNKAVEHNYTK</sequence>
<reference evidence="10" key="1">
    <citation type="journal article" date="2023" name="G3 (Bethesda)">
        <title>Whole genome assembly and annotation of the endangered Caribbean coral Acropora cervicornis.</title>
        <authorList>
            <person name="Selwyn J.D."/>
            <person name="Vollmer S.V."/>
        </authorList>
    </citation>
    <scope>NUCLEOTIDE SEQUENCE</scope>
    <source>
        <strain evidence="10">K2</strain>
    </source>
</reference>
<dbReference type="GO" id="GO:0032580">
    <property type="term" value="C:Golgi cisterna membrane"/>
    <property type="evidence" value="ECO:0007669"/>
    <property type="project" value="UniProtKB-SubCell"/>
</dbReference>
<dbReference type="EC" id="2.4.1.-" evidence="9"/>
<proteinExistence type="inferred from homology"/>
<keyword evidence="7 9" id="KW-0333">Golgi apparatus</keyword>
<keyword evidence="3 9" id="KW-0808">Transferase</keyword>
<dbReference type="PANTHER" id="PTHR12369">
    <property type="entry name" value="CHONDROITIN SYNTHASE"/>
    <property type="match status" value="1"/>
</dbReference>
<keyword evidence="11" id="KW-1185">Reference proteome</keyword>
<dbReference type="PANTHER" id="PTHR12369:SF5">
    <property type="entry name" value="HEXOSYLTRANSFERASE"/>
    <property type="match status" value="1"/>
</dbReference>
<keyword evidence="4" id="KW-0812">Transmembrane</keyword>
<reference evidence="10" key="2">
    <citation type="journal article" date="2023" name="Science">
        <title>Genomic signatures of disease resistance in endangered staghorn corals.</title>
        <authorList>
            <person name="Vollmer S.V."/>
            <person name="Selwyn J.D."/>
            <person name="Despard B.A."/>
            <person name="Roesel C.L."/>
        </authorList>
    </citation>
    <scope>NUCLEOTIDE SEQUENCE</scope>
    <source>
        <strain evidence="10">K2</strain>
    </source>
</reference>
<dbReference type="CDD" id="cd00761">
    <property type="entry name" value="Glyco_tranf_GTA_type"/>
    <property type="match status" value="1"/>
</dbReference>
<evidence type="ECO:0000313" key="10">
    <source>
        <dbReference type="EMBL" id="KAK2568242.1"/>
    </source>
</evidence>
<name>A0AAD9QVP2_ACRCE</name>
<dbReference type="Proteomes" id="UP001249851">
    <property type="component" value="Unassembled WGS sequence"/>
</dbReference>
<keyword evidence="5 9" id="KW-0735">Signal-anchor</keyword>
<evidence type="ECO:0000256" key="5">
    <source>
        <dbReference type="ARBA" id="ARBA00022968"/>
    </source>
</evidence>
<evidence type="ECO:0000256" key="2">
    <source>
        <dbReference type="ARBA" id="ARBA00009239"/>
    </source>
</evidence>
<gene>
    <name evidence="10" type="ORF">P5673_007241</name>
</gene>
<organism evidence="10 11">
    <name type="scientific">Acropora cervicornis</name>
    <name type="common">Staghorn coral</name>
    <dbReference type="NCBI Taxonomy" id="6130"/>
    <lineage>
        <taxon>Eukaryota</taxon>
        <taxon>Metazoa</taxon>
        <taxon>Cnidaria</taxon>
        <taxon>Anthozoa</taxon>
        <taxon>Hexacorallia</taxon>
        <taxon>Scleractinia</taxon>
        <taxon>Astrocoeniina</taxon>
        <taxon>Acroporidae</taxon>
        <taxon>Acropora</taxon>
    </lineage>
</organism>
<keyword evidence="6" id="KW-1133">Transmembrane helix</keyword>
<evidence type="ECO:0000256" key="6">
    <source>
        <dbReference type="ARBA" id="ARBA00022989"/>
    </source>
</evidence>
<evidence type="ECO:0000256" key="7">
    <source>
        <dbReference type="ARBA" id="ARBA00023034"/>
    </source>
</evidence>
<comment type="subcellular location">
    <subcellularLocation>
        <location evidence="1 9">Golgi apparatus</location>
        <location evidence="1 9">Golgi stack membrane</location>
        <topology evidence="1 9">Single-pass type II membrane protein</topology>
    </subcellularLocation>
</comment>
<dbReference type="AlphaFoldDB" id="A0AAD9QVP2"/>
<dbReference type="InterPro" id="IPR051227">
    <property type="entry name" value="CS_glycosyltransferase"/>
</dbReference>
<comment type="caution">
    <text evidence="10">The sequence shown here is derived from an EMBL/GenBank/DDBJ whole genome shotgun (WGS) entry which is preliminary data.</text>
</comment>
<comment type="similarity">
    <text evidence="2 9">Belongs to the chondroitin N-acetylgalactosaminyltransferase family.</text>
</comment>
<evidence type="ECO:0000256" key="1">
    <source>
        <dbReference type="ARBA" id="ARBA00004447"/>
    </source>
</evidence>
<dbReference type="SUPFAM" id="SSF53448">
    <property type="entry name" value="Nucleotide-diphospho-sugar transferases"/>
    <property type="match status" value="1"/>
</dbReference>
<protein>
    <recommendedName>
        <fullName evidence="9">Hexosyltransferase</fullName>
        <ecNumber evidence="9">2.4.1.-</ecNumber>
    </recommendedName>
</protein>
<evidence type="ECO:0000313" key="11">
    <source>
        <dbReference type="Proteomes" id="UP001249851"/>
    </source>
</evidence>
<evidence type="ECO:0000256" key="4">
    <source>
        <dbReference type="ARBA" id="ARBA00022692"/>
    </source>
</evidence>
<evidence type="ECO:0000256" key="3">
    <source>
        <dbReference type="ARBA" id="ARBA00022679"/>
    </source>
</evidence>
<dbReference type="Pfam" id="PF05679">
    <property type="entry name" value="CHGN"/>
    <property type="match status" value="1"/>
</dbReference>
<evidence type="ECO:0000256" key="9">
    <source>
        <dbReference type="RuleBase" id="RU364016"/>
    </source>
</evidence>
<keyword evidence="8" id="KW-0472">Membrane</keyword>
<dbReference type="GO" id="GO:0008376">
    <property type="term" value="F:acetylgalactosaminyltransferase activity"/>
    <property type="evidence" value="ECO:0007669"/>
    <property type="project" value="InterPro"/>
</dbReference>
<dbReference type="EMBL" id="JARQWQ010000012">
    <property type="protein sequence ID" value="KAK2568242.1"/>
    <property type="molecule type" value="Genomic_DNA"/>
</dbReference>
<accession>A0AAD9QVP2</accession>
<dbReference type="InterPro" id="IPR008428">
    <property type="entry name" value="Chond_GalNAc"/>
</dbReference>